<protein>
    <submittedName>
        <fullName evidence="1">Uncharacterized protein</fullName>
    </submittedName>
</protein>
<sequence length="163" mass="18820">MKYLGFLLALCLWIFANGFWEMAKAPEHYNSCQKIEWAQNQNKNTFRPDESLALWVLKKIKCDSNVSSNMPKDMSQSPIAMAYVCWELTNQAGRDTDSDLFAQMISMVRKSPEFKPESHIEFLGYAVQEVLKMDSEIRRNIYFSGCSEPLNNIKRASEQGMLN</sequence>
<accession>A0ABX2SQE4</accession>
<dbReference type="RefSeq" id="WP_179927237.1">
    <property type="nucleotide sequence ID" value="NZ_JACCDD010000002.1"/>
</dbReference>
<dbReference type="Proteomes" id="UP000528918">
    <property type="component" value="Unassembled WGS sequence"/>
</dbReference>
<evidence type="ECO:0000313" key="2">
    <source>
        <dbReference type="Proteomes" id="UP000528918"/>
    </source>
</evidence>
<gene>
    <name evidence="1" type="ORF">HZS79_05095</name>
</gene>
<dbReference type="EMBL" id="JACCDD010000002">
    <property type="protein sequence ID" value="NYS44325.1"/>
    <property type="molecule type" value="Genomic_DNA"/>
</dbReference>
<reference evidence="1 2" key="1">
    <citation type="journal article" date="2013" name="Antonie Van Leeuwenhoek">
        <title>Halomonas zhaodongensis sp. nov., a slightly halophilic bacterium isolated from saline-alkaline soils in Zhaodong, China.</title>
        <authorList>
            <person name="Jiang J."/>
            <person name="Pan Y."/>
            <person name="Meng L."/>
            <person name="Hu S."/>
            <person name="Zhang X."/>
            <person name="Hu B."/>
            <person name="Meng J."/>
            <person name="Li C."/>
            <person name="Huang H."/>
            <person name="Wang K."/>
            <person name="Su T."/>
        </authorList>
    </citation>
    <scope>NUCLEOTIDE SEQUENCE [LARGE SCALE GENOMIC DNA]</scope>
    <source>
        <strain evidence="1 2">NEAU-ST10-25</strain>
    </source>
</reference>
<name>A0ABX2SQE4_VREZH</name>
<comment type="caution">
    <text evidence="1">The sequence shown here is derived from an EMBL/GenBank/DDBJ whole genome shotgun (WGS) entry which is preliminary data.</text>
</comment>
<evidence type="ECO:0000313" key="1">
    <source>
        <dbReference type="EMBL" id="NYS44325.1"/>
    </source>
</evidence>
<keyword evidence="2" id="KW-1185">Reference proteome</keyword>
<organism evidence="1 2">
    <name type="scientific">Vreelandella zhaodongensis</name>
    <name type="common">Halomonas zhaodongensis</name>
    <dbReference type="NCBI Taxonomy" id="1176240"/>
    <lineage>
        <taxon>Bacteria</taxon>
        <taxon>Pseudomonadati</taxon>
        <taxon>Pseudomonadota</taxon>
        <taxon>Gammaproteobacteria</taxon>
        <taxon>Oceanospirillales</taxon>
        <taxon>Halomonadaceae</taxon>
        <taxon>Vreelandella</taxon>
    </lineage>
</organism>
<proteinExistence type="predicted"/>